<evidence type="ECO:0000259" key="2">
    <source>
        <dbReference type="Pfam" id="PF24714"/>
    </source>
</evidence>
<feature type="compositionally biased region" description="Low complexity" evidence="1">
    <location>
        <begin position="352"/>
        <end position="366"/>
    </location>
</feature>
<accession>A0A1U7ZTT2</accession>
<dbReference type="AlphaFoldDB" id="A0A1U7ZTT2"/>
<dbReference type="InterPro" id="IPR011989">
    <property type="entry name" value="ARM-like"/>
</dbReference>
<feature type="domain" description="TORTIFOLIA1/SINE1-2 N-terminal" evidence="2">
    <location>
        <begin position="32"/>
        <end position="303"/>
    </location>
</feature>
<feature type="compositionally biased region" description="Polar residues" evidence="1">
    <location>
        <begin position="12"/>
        <end position="28"/>
    </location>
</feature>
<organism evidence="3 4">
    <name type="scientific">Nelumbo nucifera</name>
    <name type="common">Sacred lotus</name>
    <dbReference type="NCBI Taxonomy" id="4432"/>
    <lineage>
        <taxon>Eukaryota</taxon>
        <taxon>Viridiplantae</taxon>
        <taxon>Streptophyta</taxon>
        <taxon>Embryophyta</taxon>
        <taxon>Tracheophyta</taxon>
        <taxon>Spermatophyta</taxon>
        <taxon>Magnoliopsida</taxon>
        <taxon>Proteales</taxon>
        <taxon>Nelumbonaceae</taxon>
        <taxon>Nelumbo</taxon>
    </lineage>
</organism>
<dbReference type="KEGG" id="nnu:104596165"/>
<dbReference type="PANTHER" id="PTHR31355:SF8">
    <property type="entry name" value="TORTIFOLIA1-LIKE PROTEIN 3"/>
    <property type="match status" value="1"/>
</dbReference>
<dbReference type="InterPro" id="IPR016024">
    <property type="entry name" value="ARM-type_fold"/>
</dbReference>
<feature type="region of interest" description="Disordered" evidence="1">
    <location>
        <begin position="1"/>
        <end position="28"/>
    </location>
</feature>
<evidence type="ECO:0000256" key="1">
    <source>
        <dbReference type="SAM" id="MobiDB-lite"/>
    </source>
</evidence>
<dbReference type="FunFam" id="1.25.10.10:FF:000464">
    <property type="entry name" value="TORTIFOLIA1-like protein 3 isoform A"/>
    <property type="match status" value="1"/>
</dbReference>
<proteinExistence type="predicted"/>
<dbReference type="Proteomes" id="UP000189703">
    <property type="component" value="Unplaced"/>
</dbReference>
<evidence type="ECO:0000313" key="4">
    <source>
        <dbReference type="RefSeq" id="XP_010255522.1"/>
    </source>
</evidence>
<dbReference type="GO" id="GO:0008017">
    <property type="term" value="F:microtubule binding"/>
    <property type="evidence" value="ECO:0000318"/>
    <property type="project" value="GO_Central"/>
</dbReference>
<reference evidence="4" key="1">
    <citation type="submission" date="2025-08" db="UniProtKB">
        <authorList>
            <consortium name="RefSeq"/>
        </authorList>
    </citation>
    <scope>IDENTIFICATION</scope>
</reference>
<dbReference type="PANTHER" id="PTHR31355">
    <property type="entry name" value="MICROTUBULE-ASSOCIATED PROTEIN TORTIFOLIA1"/>
    <property type="match status" value="1"/>
</dbReference>
<dbReference type="InterPro" id="IPR033337">
    <property type="entry name" value="TORTIFOLIA1/SINE1-2"/>
</dbReference>
<dbReference type="RefSeq" id="XP_010255522.1">
    <property type="nucleotide sequence ID" value="XM_010257220.2"/>
</dbReference>
<protein>
    <submittedName>
        <fullName evidence="4">Microtubule-associated protein TORTIFOLIA1-like</fullName>
    </submittedName>
</protein>
<dbReference type="Pfam" id="PF24714">
    <property type="entry name" value="TOR1L1_N"/>
    <property type="match status" value="1"/>
</dbReference>
<dbReference type="FunCoup" id="A0A1U7ZTT2">
    <property type="interactions" value="1902"/>
</dbReference>
<dbReference type="GO" id="GO:0005874">
    <property type="term" value="C:microtubule"/>
    <property type="evidence" value="ECO:0007669"/>
    <property type="project" value="InterPro"/>
</dbReference>
<gene>
    <name evidence="4" type="primary">LOC104596165</name>
</gene>
<dbReference type="GeneID" id="104596165"/>
<dbReference type="Gene3D" id="1.25.10.10">
    <property type="entry name" value="Leucine-rich Repeat Variant"/>
    <property type="match status" value="1"/>
</dbReference>
<dbReference type="eggNOG" id="ENOG502QQTY">
    <property type="taxonomic scope" value="Eukaryota"/>
</dbReference>
<dbReference type="OMA" id="SNVRSAC"/>
<name>A0A1U7ZTT2_NELNU</name>
<dbReference type="OrthoDB" id="1904066at2759"/>
<sequence length="691" mass="75830">MPAFDMHYSPSPAMSQPKRSSLSPPQNASIRDLKQRVITCLNKLSDRDTLAIATSELESIARNLTHESFSPFLTCIYDTDSSEKTPVRKQCVRLLGFLSETHGDALSPFLSKMLANIVRRLRDPDSAVRSACVDAVTAMASQITKPPFSVFLKPLTEVLFLEQDYNCQIGSALCLASAIDASPDPEPAQLQKLLPRLFKVLKSECFKAKPALLSLIGSIVGVGGASSHNILLNLIPCVIDFLSSEDWAARKSAAETLVKLAVVERNLLSEFKSSCLTSFEARRFDKVKAVRDTMNRMLEAWKDVPGPPDEVSPSSQSKSSSRENASDGRFPPCSGSSGSLGFETPQTRKKTITTSRSSPPYSSSETTARKRSPLKITDNKPGPALFRKLDCKKPADWKLEIAVPHAQSFTVLCDDDSKHRDGRILESVENESRPETKRALFNKNLEDKGYRFGGLRSGSRVVPFHDKEGFESTVVVSNATEEIYGNQKDNEELSLIRKQLLQIENQQSSLLDLLQRFIGSSQNGMRSLETRVHGLEMALDEISHDLAVSTGRISTTDTAGNTCCMLPGAEFLSSKFWKRTEGRYSTSRFSSAGVSPSLAMTRNMMEKDGNSNPLKMDNRKLRLQGNSELVMNPLAEIHSDCRGSAGVYSNQIPKKVNQDPEGRQTSNCSGIDGASLVTGVLPADVICRSSA</sequence>
<keyword evidence="3" id="KW-1185">Reference proteome</keyword>
<feature type="region of interest" description="Disordered" evidence="1">
    <location>
        <begin position="299"/>
        <end position="385"/>
    </location>
</feature>
<dbReference type="STRING" id="4432.A0A1U7ZTT2"/>
<dbReference type="InterPro" id="IPR057600">
    <property type="entry name" value="TORTIFOLIA1/SINE1-2_N"/>
</dbReference>
<evidence type="ECO:0000313" key="3">
    <source>
        <dbReference type="Proteomes" id="UP000189703"/>
    </source>
</evidence>
<dbReference type="SUPFAM" id="SSF48371">
    <property type="entry name" value="ARM repeat"/>
    <property type="match status" value="1"/>
</dbReference>